<name>A0ABU3EDZ0_9RHOB</name>
<evidence type="ECO:0000259" key="1">
    <source>
        <dbReference type="Pfam" id="PF16242"/>
    </source>
</evidence>
<organism evidence="2 3">
    <name type="scientific">Paracoccus broussonetiae</name>
    <dbReference type="NCBI Taxonomy" id="3075834"/>
    <lineage>
        <taxon>Bacteria</taxon>
        <taxon>Pseudomonadati</taxon>
        <taxon>Pseudomonadota</taxon>
        <taxon>Alphaproteobacteria</taxon>
        <taxon>Rhodobacterales</taxon>
        <taxon>Paracoccaceae</taxon>
        <taxon>Paracoccus</taxon>
    </lineage>
</organism>
<dbReference type="RefSeq" id="WP_311759447.1">
    <property type="nucleotide sequence ID" value="NZ_JAVRQI010000007.1"/>
</dbReference>
<dbReference type="Pfam" id="PF16242">
    <property type="entry name" value="Pyrid_ox_like"/>
    <property type="match status" value="1"/>
</dbReference>
<comment type="caution">
    <text evidence="2">The sequence shown here is derived from an EMBL/GenBank/DDBJ whole genome shotgun (WGS) entry which is preliminary data.</text>
</comment>
<sequence>MADEQQTFWKRLDGINAGMLGTRDRLKLVPMSHYADPDENALWFITAEGTDIVAEVKQGPKPALHIIGDAGGKLWAQIEGQLELSADREKLDEIWSRVAAAWFDEGKQDPDLRLLKFSLAQADVWSTSGGLGFLFQIAKANLTGDEPDIGEHFHLSF</sequence>
<dbReference type="InterPro" id="IPR052917">
    <property type="entry name" value="Stress-Dev_Protein"/>
</dbReference>
<gene>
    <name evidence="2" type="ORF">RM190_10795</name>
</gene>
<dbReference type="InterPro" id="IPR038725">
    <property type="entry name" value="YdaG_split_barrel_FMN-bd"/>
</dbReference>
<evidence type="ECO:0000313" key="3">
    <source>
        <dbReference type="Proteomes" id="UP001251085"/>
    </source>
</evidence>
<accession>A0ABU3EDZ0</accession>
<protein>
    <submittedName>
        <fullName evidence="2">Pyridoxamine 5'-phosphate oxidase family protein</fullName>
    </submittedName>
</protein>
<feature type="domain" description="General stress protein FMN-binding split barrel" evidence="1">
    <location>
        <begin position="3"/>
        <end position="148"/>
    </location>
</feature>
<dbReference type="SUPFAM" id="SSF50475">
    <property type="entry name" value="FMN-binding split barrel"/>
    <property type="match status" value="1"/>
</dbReference>
<dbReference type="EMBL" id="JAVRQI010000007">
    <property type="protein sequence ID" value="MDT1062350.1"/>
    <property type="molecule type" value="Genomic_DNA"/>
</dbReference>
<dbReference type="Gene3D" id="2.30.110.10">
    <property type="entry name" value="Electron Transport, Fmn-binding Protein, Chain A"/>
    <property type="match status" value="1"/>
</dbReference>
<keyword evidence="3" id="KW-1185">Reference proteome</keyword>
<dbReference type="PANTHER" id="PTHR34818">
    <property type="entry name" value="PROTEIN BLI-3"/>
    <property type="match status" value="1"/>
</dbReference>
<dbReference type="PANTHER" id="PTHR34818:SF1">
    <property type="entry name" value="PROTEIN BLI-3"/>
    <property type="match status" value="1"/>
</dbReference>
<dbReference type="InterPro" id="IPR012349">
    <property type="entry name" value="Split_barrel_FMN-bd"/>
</dbReference>
<proteinExistence type="predicted"/>
<reference evidence="3" key="1">
    <citation type="submission" date="2023-07" db="EMBL/GenBank/DDBJ databases">
        <title>Characterization of two Paracoccaceae strains isolated from Phycosphere and proposal of Xinfangfangia lacusdiani sp. nov.</title>
        <authorList>
            <person name="Deng Y."/>
            <person name="Zhang Y.Q."/>
        </authorList>
    </citation>
    <scope>NUCLEOTIDE SEQUENCE [LARGE SCALE GENOMIC DNA]</scope>
    <source>
        <strain evidence="3">CPCC 101403</strain>
    </source>
</reference>
<dbReference type="Proteomes" id="UP001251085">
    <property type="component" value="Unassembled WGS sequence"/>
</dbReference>
<evidence type="ECO:0000313" key="2">
    <source>
        <dbReference type="EMBL" id="MDT1062350.1"/>
    </source>
</evidence>